<comment type="caution">
    <text evidence="7">The sequence shown here is derived from an EMBL/GenBank/DDBJ whole genome shotgun (WGS) entry which is preliminary data.</text>
</comment>
<dbReference type="SMART" id="SM00614">
    <property type="entry name" value="ZnF_BED"/>
    <property type="match status" value="1"/>
</dbReference>
<dbReference type="PANTHER" id="PTHR23110">
    <property type="entry name" value="BTB DOMAIN TRANSCRIPTION FACTOR"/>
    <property type="match status" value="1"/>
</dbReference>
<feature type="region of interest" description="Disordered" evidence="4">
    <location>
        <begin position="144"/>
        <end position="211"/>
    </location>
</feature>
<gene>
    <name evidence="7" type="ORF">CLODIP_2_CD14243</name>
</gene>
<dbReference type="GO" id="GO:0008270">
    <property type="term" value="F:zinc ion binding"/>
    <property type="evidence" value="ECO:0007669"/>
    <property type="project" value="UniProtKB-KW"/>
</dbReference>
<evidence type="ECO:0000256" key="2">
    <source>
        <dbReference type="ARBA" id="ARBA00023242"/>
    </source>
</evidence>
<dbReference type="InterPro" id="IPR051095">
    <property type="entry name" value="Dros_DevTransReg"/>
</dbReference>
<dbReference type="InterPro" id="IPR000210">
    <property type="entry name" value="BTB/POZ_dom"/>
</dbReference>
<dbReference type="Gene3D" id="3.30.710.10">
    <property type="entry name" value="Potassium Channel Kv1.1, Chain A"/>
    <property type="match status" value="1"/>
</dbReference>
<dbReference type="EMBL" id="CADEPI010000302">
    <property type="protein sequence ID" value="CAB3383260.1"/>
    <property type="molecule type" value="Genomic_DNA"/>
</dbReference>
<dbReference type="Pfam" id="PF00096">
    <property type="entry name" value="zf-C2H2"/>
    <property type="match status" value="1"/>
</dbReference>
<keyword evidence="3" id="KW-0862">Zinc</keyword>
<organism evidence="7 8">
    <name type="scientific">Cloeon dipterum</name>
    <dbReference type="NCBI Taxonomy" id="197152"/>
    <lineage>
        <taxon>Eukaryota</taxon>
        <taxon>Metazoa</taxon>
        <taxon>Ecdysozoa</taxon>
        <taxon>Arthropoda</taxon>
        <taxon>Hexapoda</taxon>
        <taxon>Insecta</taxon>
        <taxon>Pterygota</taxon>
        <taxon>Palaeoptera</taxon>
        <taxon>Ephemeroptera</taxon>
        <taxon>Pisciforma</taxon>
        <taxon>Baetidae</taxon>
        <taxon>Cloeon</taxon>
    </lineage>
</organism>
<dbReference type="PROSITE" id="PS50097">
    <property type="entry name" value="BTB"/>
    <property type="match status" value="1"/>
</dbReference>
<dbReference type="GO" id="GO:0048468">
    <property type="term" value="P:cell development"/>
    <property type="evidence" value="ECO:0007669"/>
    <property type="project" value="UniProtKB-ARBA"/>
</dbReference>
<dbReference type="Pfam" id="PF00651">
    <property type="entry name" value="BTB"/>
    <property type="match status" value="1"/>
</dbReference>
<proteinExistence type="predicted"/>
<feature type="domain" description="BTB" evidence="5">
    <location>
        <begin position="60"/>
        <end position="125"/>
    </location>
</feature>
<dbReference type="SMART" id="SM00355">
    <property type="entry name" value="ZnF_C2H2"/>
    <property type="match status" value="3"/>
</dbReference>
<keyword evidence="2" id="KW-0539">Nucleus</keyword>
<evidence type="ECO:0000259" key="6">
    <source>
        <dbReference type="PROSITE" id="PS50157"/>
    </source>
</evidence>
<dbReference type="Proteomes" id="UP000494165">
    <property type="component" value="Unassembled WGS sequence"/>
</dbReference>
<dbReference type="GO" id="GO:0005634">
    <property type="term" value="C:nucleus"/>
    <property type="evidence" value="ECO:0007669"/>
    <property type="project" value="UniProtKB-SubCell"/>
</dbReference>
<evidence type="ECO:0008006" key="9">
    <source>
        <dbReference type="Google" id="ProtNLM"/>
    </source>
</evidence>
<feature type="region of interest" description="Disordered" evidence="4">
    <location>
        <begin position="283"/>
        <end position="310"/>
    </location>
</feature>
<name>A0A8S1DQD0_9INSE</name>
<evidence type="ECO:0000256" key="4">
    <source>
        <dbReference type="SAM" id="MobiDB-lite"/>
    </source>
</evidence>
<sequence length="430" mass="47992">MSCVPVLFTADICKCDEGGHVVSLFFKDVYQDQQFCLRWNNHPTNLADVLSSLLQREALTDVTLACSGHTFRAHQIMLSACSPYFEALFLQNTHPHPIIFLKDVNFVEMKALLQFMYKGEVNVSQNVLPRFLKTAEALKIRGLTDGMGGNRKEASSSGGAVAADKSVNEQTRTTPPPEKRKRRHSGGVVARASPIPNNDHQSDSQCSSYKSNSSQAASLLAGGELSVVPPSQLEADLEQEVLDVNPDELSIKEEEDDEYHDVEAVMADGSQDETLDYKDLTMSESRDTGQHPGQSSDPLDGLDGMANLTSDSDIKDQKSMFLRLPNGQKQCRLCFKVISNLKNHYLSHNPGNYPCPYCFRRFSPGSYHSLFEEGAGPQFRCRLCGKQVTNKWHHFHSHQPVRSVCPICKASYSRRDTLKAHIRAKHPFDQ</sequence>
<evidence type="ECO:0000313" key="7">
    <source>
        <dbReference type="EMBL" id="CAB3383260.1"/>
    </source>
</evidence>
<keyword evidence="8" id="KW-1185">Reference proteome</keyword>
<dbReference type="Gene3D" id="3.30.160.60">
    <property type="entry name" value="Classic Zinc Finger"/>
    <property type="match status" value="1"/>
</dbReference>
<dbReference type="AlphaFoldDB" id="A0A8S1DQD0"/>
<dbReference type="PANTHER" id="PTHR23110:SF107">
    <property type="entry name" value="SEX DETERMINATION PROTEIN FRUITLESS"/>
    <property type="match status" value="1"/>
</dbReference>
<dbReference type="SUPFAM" id="SSF54695">
    <property type="entry name" value="POZ domain"/>
    <property type="match status" value="1"/>
</dbReference>
<dbReference type="InterPro" id="IPR013087">
    <property type="entry name" value="Znf_C2H2_type"/>
</dbReference>
<dbReference type="InterPro" id="IPR011333">
    <property type="entry name" value="SKP1/BTB/POZ_sf"/>
</dbReference>
<dbReference type="GO" id="GO:0003006">
    <property type="term" value="P:developmental process involved in reproduction"/>
    <property type="evidence" value="ECO:0007669"/>
    <property type="project" value="UniProtKB-ARBA"/>
</dbReference>
<evidence type="ECO:0000313" key="8">
    <source>
        <dbReference type="Proteomes" id="UP000494165"/>
    </source>
</evidence>
<evidence type="ECO:0000259" key="5">
    <source>
        <dbReference type="PROSITE" id="PS50097"/>
    </source>
</evidence>
<feature type="domain" description="C2H2-type" evidence="6">
    <location>
        <begin position="403"/>
        <end position="430"/>
    </location>
</feature>
<dbReference type="SMART" id="SM00225">
    <property type="entry name" value="BTB"/>
    <property type="match status" value="1"/>
</dbReference>
<dbReference type="CDD" id="cd18315">
    <property type="entry name" value="BTB_POZ_BAB-like"/>
    <property type="match status" value="1"/>
</dbReference>
<keyword evidence="3" id="KW-0863">Zinc-finger</keyword>
<comment type="subcellular location">
    <subcellularLocation>
        <location evidence="1">Nucleus</location>
    </subcellularLocation>
</comment>
<keyword evidence="3" id="KW-0479">Metal-binding</keyword>
<evidence type="ECO:0000256" key="1">
    <source>
        <dbReference type="ARBA" id="ARBA00004123"/>
    </source>
</evidence>
<protein>
    <recommendedName>
        <fullName evidence="9">BTB domain-containing protein</fullName>
    </recommendedName>
</protein>
<dbReference type="PROSITE" id="PS50157">
    <property type="entry name" value="ZINC_FINGER_C2H2_2"/>
    <property type="match status" value="1"/>
</dbReference>
<accession>A0A8S1DQD0</accession>
<evidence type="ECO:0000256" key="3">
    <source>
        <dbReference type="PROSITE-ProRule" id="PRU00042"/>
    </source>
</evidence>
<reference evidence="7 8" key="1">
    <citation type="submission" date="2020-04" db="EMBL/GenBank/DDBJ databases">
        <authorList>
            <person name="Alioto T."/>
            <person name="Alioto T."/>
            <person name="Gomez Garrido J."/>
        </authorList>
    </citation>
    <scope>NUCLEOTIDE SEQUENCE [LARGE SCALE GENOMIC DNA]</scope>
</reference>
<dbReference type="PROSITE" id="PS00028">
    <property type="entry name" value="ZINC_FINGER_C2H2_1"/>
    <property type="match status" value="1"/>
</dbReference>
<dbReference type="GO" id="GO:0006357">
    <property type="term" value="P:regulation of transcription by RNA polymerase II"/>
    <property type="evidence" value="ECO:0007669"/>
    <property type="project" value="TreeGrafter"/>
</dbReference>
<dbReference type="GO" id="GO:0048513">
    <property type="term" value="P:animal organ development"/>
    <property type="evidence" value="ECO:0007669"/>
    <property type="project" value="UniProtKB-ARBA"/>
</dbReference>
<dbReference type="OrthoDB" id="5560627at2759"/>